<protein>
    <submittedName>
        <fullName evidence="6">XRE family transcriptional regulator</fullName>
    </submittedName>
</protein>
<evidence type="ECO:0000313" key="7">
    <source>
        <dbReference type="Proteomes" id="UP000752647"/>
    </source>
</evidence>
<dbReference type="InterPro" id="IPR001387">
    <property type="entry name" value="Cro/C1-type_HTH"/>
</dbReference>
<dbReference type="Proteomes" id="UP000752647">
    <property type="component" value="Unassembled WGS sequence"/>
</dbReference>
<dbReference type="PANTHER" id="PTHR42711:SF17">
    <property type="entry name" value="ABC TRANSPORTER ATP-BINDING PROTEIN"/>
    <property type="match status" value="1"/>
</dbReference>
<dbReference type="CDD" id="cd00093">
    <property type="entry name" value="HTH_XRE"/>
    <property type="match status" value="1"/>
</dbReference>
<dbReference type="SMART" id="SM00382">
    <property type="entry name" value="AAA"/>
    <property type="match status" value="1"/>
</dbReference>
<evidence type="ECO:0000259" key="5">
    <source>
        <dbReference type="PROSITE" id="PS50943"/>
    </source>
</evidence>
<evidence type="ECO:0000256" key="1">
    <source>
        <dbReference type="ARBA" id="ARBA00022448"/>
    </source>
</evidence>
<dbReference type="SUPFAM" id="SSF52540">
    <property type="entry name" value="P-loop containing nucleoside triphosphate hydrolases"/>
    <property type="match status" value="1"/>
</dbReference>
<dbReference type="GO" id="GO:0005524">
    <property type="term" value="F:ATP binding"/>
    <property type="evidence" value="ECO:0007669"/>
    <property type="project" value="UniProtKB-KW"/>
</dbReference>
<feature type="domain" description="ABC transporter" evidence="4">
    <location>
        <begin position="75"/>
        <end position="290"/>
    </location>
</feature>
<dbReference type="InterPro" id="IPR003439">
    <property type="entry name" value="ABC_transporter-like_ATP-bd"/>
</dbReference>
<dbReference type="PANTHER" id="PTHR42711">
    <property type="entry name" value="ABC TRANSPORTER ATP-BINDING PROTEIN"/>
    <property type="match status" value="1"/>
</dbReference>
<dbReference type="RefSeq" id="WP_090090943.1">
    <property type="nucleotide sequence ID" value="NZ_CBCPIF010000001.1"/>
</dbReference>
<dbReference type="SUPFAM" id="SSF47413">
    <property type="entry name" value="lambda repressor-like DNA-binding domains"/>
    <property type="match status" value="1"/>
</dbReference>
<dbReference type="AlphaFoldDB" id="A0A9Q3SXV4"/>
<name>A0A9Q3SXV4_9LACO</name>
<accession>A0A9Q3SXV4</accession>
<dbReference type="InterPro" id="IPR017871">
    <property type="entry name" value="ABC_transporter-like_CS"/>
</dbReference>
<dbReference type="PROSITE" id="PS00211">
    <property type="entry name" value="ABC_TRANSPORTER_1"/>
    <property type="match status" value="1"/>
</dbReference>
<evidence type="ECO:0000256" key="2">
    <source>
        <dbReference type="ARBA" id="ARBA00022741"/>
    </source>
</evidence>
<dbReference type="Gene3D" id="3.40.50.300">
    <property type="entry name" value="P-loop containing nucleotide triphosphate hydrolases"/>
    <property type="match status" value="1"/>
</dbReference>
<dbReference type="InterPro" id="IPR003593">
    <property type="entry name" value="AAA+_ATPase"/>
</dbReference>
<comment type="caution">
    <text evidence="6">The sequence shown here is derived from an EMBL/GenBank/DDBJ whole genome shotgun (WGS) entry which is preliminary data.</text>
</comment>
<proteinExistence type="predicted"/>
<organism evidence="6 7">
    <name type="scientific">Leuconostoc gasicomitatum</name>
    <dbReference type="NCBI Taxonomy" id="115778"/>
    <lineage>
        <taxon>Bacteria</taxon>
        <taxon>Bacillati</taxon>
        <taxon>Bacillota</taxon>
        <taxon>Bacilli</taxon>
        <taxon>Lactobacillales</taxon>
        <taxon>Lactobacillaceae</taxon>
        <taxon>Leuconostoc</taxon>
        <taxon>Leuconostoc gelidum group</taxon>
    </lineage>
</organism>
<dbReference type="SMART" id="SM00530">
    <property type="entry name" value="HTH_XRE"/>
    <property type="match status" value="1"/>
</dbReference>
<dbReference type="GO" id="GO:0016887">
    <property type="term" value="F:ATP hydrolysis activity"/>
    <property type="evidence" value="ECO:0007669"/>
    <property type="project" value="InterPro"/>
</dbReference>
<evidence type="ECO:0000313" key="6">
    <source>
        <dbReference type="EMBL" id="MBZ5962573.1"/>
    </source>
</evidence>
<evidence type="ECO:0000256" key="3">
    <source>
        <dbReference type="ARBA" id="ARBA00022840"/>
    </source>
</evidence>
<sequence>MKNVFKSQLCLLRQKMSLSQEVLAQKLYVSRQSVSKWEHGDAEPDIDKLISLAEILAVDLNFLLSGQQSNEELIIRLQNISKKFKKTVLKDINLSVYGRDRIALLGANGSGKTTIINTIVGLVKPDGGRVRRFFNPSDDLSVMSQENVLIESLKVREHVMLSAQIQRQYSPIFVTEMIKKFNLNEQAQVIISQLSGGQRRKLALLISLLKPSKLLILDEPTVGMDLESIDFFWHYLDHVGGSVITITHDFNQIDKYFTRVVLLKNGVIDKDVSVAAIHANNQTIEQWYRINNQEVG</sequence>
<dbReference type="GO" id="GO:0003677">
    <property type="term" value="F:DNA binding"/>
    <property type="evidence" value="ECO:0007669"/>
    <property type="project" value="InterPro"/>
</dbReference>
<keyword evidence="2" id="KW-0547">Nucleotide-binding</keyword>
<dbReference type="InterPro" id="IPR010982">
    <property type="entry name" value="Lambda_DNA-bd_dom_sf"/>
</dbReference>
<reference evidence="6" key="1">
    <citation type="submission" date="2021-05" db="EMBL/GenBank/DDBJ databases">
        <title>Pangenome of Leuconostoc gelidum warrants species status for Leuconostoc gelidum subsp. gasicomitatum.</title>
        <authorList>
            <person name="Johansson P."/>
            <person name="Sade E."/>
            <person name="Hultman J."/>
            <person name="Auvinen P."/>
            <person name="Bjorkroth J."/>
        </authorList>
    </citation>
    <scope>NUCLEOTIDE SEQUENCE</scope>
    <source>
        <strain evidence="6">A.21.4</strain>
    </source>
</reference>
<dbReference type="Gene3D" id="1.10.260.40">
    <property type="entry name" value="lambda repressor-like DNA-binding domains"/>
    <property type="match status" value="1"/>
</dbReference>
<feature type="domain" description="HTH cro/C1-type" evidence="5">
    <location>
        <begin position="12"/>
        <end position="63"/>
    </location>
</feature>
<dbReference type="EMBL" id="JAHBFI010000013">
    <property type="protein sequence ID" value="MBZ5962573.1"/>
    <property type="molecule type" value="Genomic_DNA"/>
</dbReference>
<evidence type="ECO:0000259" key="4">
    <source>
        <dbReference type="PROSITE" id="PS50893"/>
    </source>
</evidence>
<dbReference type="InterPro" id="IPR027417">
    <property type="entry name" value="P-loop_NTPase"/>
</dbReference>
<dbReference type="PROSITE" id="PS50893">
    <property type="entry name" value="ABC_TRANSPORTER_2"/>
    <property type="match status" value="1"/>
</dbReference>
<dbReference type="PROSITE" id="PS50943">
    <property type="entry name" value="HTH_CROC1"/>
    <property type="match status" value="1"/>
</dbReference>
<keyword evidence="1" id="KW-0813">Transport</keyword>
<dbReference type="CDD" id="cd03230">
    <property type="entry name" value="ABC_DR_subfamily_A"/>
    <property type="match status" value="1"/>
</dbReference>
<dbReference type="Pfam" id="PF01381">
    <property type="entry name" value="HTH_3"/>
    <property type="match status" value="1"/>
</dbReference>
<keyword evidence="3" id="KW-0067">ATP-binding</keyword>
<dbReference type="Pfam" id="PF00005">
    <property type="entry name" value="ABC_tran"/>
    <property type="match status" value="1"/>
</dbReference>
<dbReference type="InterPro" id="IPR050763">
    <property type="entry name" value="ABC_transporter_ATP-binding"/>
</dbReference>
<gene>
    <name evidence="6" type="ORF">KIJ12_05350</name>
</gene>